<name>A0A0B8N4R3_TALPI</name>
<keyword evidence="1" id="KW-1133">Transmembrane helix</keyword>
<dbReference type="AlphaFoldDB" id="A0A0B8N4R3"/>
<gene>
    <name evidence="2" type="ORF">TCE0_047f17678</name>
</gene>
<evidence type="ECO:0000256" key="1">
    <source>
        <dbReference type="SAM" id="Phobius"/>
    </source>
</evidence>
<keyword evidence="1" id="KW-0472">Membrane</keyword>
<dbReference type="EMBL" id="DF933843">
    <property type="protein sequence ID" value="GAM43122.1"/>
    <property type="molecule type" value="Genomic_DNA"/>
</dbReference>
<evidence type="ECO:0000313" key="3">
    <source>
        <dbReference type="Proteomes" id="UP000053095"/>
    </source>
</evidence>
<dbReference type="Proteomes" id="UP000053095">
    <property type="component" value="Unassembled WGS sequence"/>
</dbReference>
<feature type="transmembrane region" description="Helical" evidence="1">
    <location>
        <begin position="65"/>
        <end position="85"/>
    </location>
</feature>
<protein>
    <recommendedName>
        <fullName evidence="4">Major facilitator superfamily (MFS) profile domain-containing protein</fullName>
    </recommendedName>
</protein>
<evidence type="ECO:0000313" key="2">
    <source>
        <dbReference type="EMBL" id="GAM43122.1"/>
    </source>
</evidence>
<sequence>MVTATVASAFTFSLSRTPPPSFPVLLADYFGGLNTLVPFSILATILAFVWVGIRDVAGAVVFARFYGYASGVIVSLPPSILTHMSPNMGIRLGMMFVFAGYSF</sequence>
<feature type="transmembrane region" description="Helical" evidence="1">
    <location>
        <begin position="36"/>
        <end position="53"/>
    </location>
</feature>
<proteinExistence type="predicted"/>
<accession>A0A0B8N4R3</accession>
<keyword evidence="3" id="KW-1185">Reference proteome</keyword>
<reference evidence="3" key="1">
    <citation type="journal article" date="2015" name="Genome Announc.">
        <title>Draft genome sequence of Talaromyces cellulolyticus strain Y-94, a source of lignocellulosic biomass-degrading enzymes.</title>
        <authorList>
            <person name="Fujii T."/>
            <person name="Koike H."/>
            <person name="Sawayama S."/>
            <person name="Yano S."/>
            <person name="Inoue H."/>
        </authorList>
    </citation>
    <scope>NUCLEOTIDE SEQUENCE [LARGE SCALE GENOMIC DNA]</scope>
    <source>
        <strain evidence="3">Y-94</strain>
    </source>
</reference>
<evidence type="ECO:0008006" key="4">
    <source>
        <dbReference type="Google" id="ProtNLM"/>
    </source>
</evidence>
<keyword evidence="1" id="KW-0812">Transmembrane</keyword>
<organism evidence="2 3">
    <name type="scientific">Talaromyces pinophilus</name>
    <name type="common">Penicillium pinophilum</name>
    <dbReference type="NCBI Taxonomy" id="128442"/>
    <lineage>
        <taxon>Eukaryota</taxon>
        <taxon>Fungi</taxon>
        <taxon>Dikarya</taxon>
        <taxon>Ascomycota</taxon>
        <taxon>Pezizomycotina</taxon>
        <taxon>Eurotiomycetes</taxon>
        <taxon>Eurotiomycetidae</taxon>
        <taxon>Eurotiales</taxon>
        <taxon>Trichocomaceae</taxon>
        <taxon>Talaromyces</taxon>
        <taxon>Talaromyces sect. Talaromyces</taxon>
    </lineage>
</organism>